<gene>
    <name evidence="5" type="ORF">DZC73_12910</name>
</gene>
<dbReference type="SMART" id="SM00422">
    <property type="entry name" value="HTH_MERR"/>
    <property type="match status" value="1"/>
</dbReference>
<reference evidence="5 6" key="2">
    <citation type="submission" date="2018-12" db="EMBL/GenBank/DDBJ databases">
        <title>Rhizobacter gummiphilus sp. nov., a rubber-degrading bacterium isolated from the soil of a botanical garden in Japan.</title>
        <authorList>
            <person name="Shunsuke S.S."/>
        </authorList>
    </citation>
    <scope>NUCLEOTIDE SEQUENCE [LARGE SCALE GENOMIC DNA]</scope>
    <source>
        <strain evidence="5 6">S-16</strain>
    </source>
</reference>
<dbReference type="AlphaFoldDB" id="A0A3N7HQU2"/>
<evidence type="ECO:0000313" key="5">
    <source>
        <dbReference type="EMBL" id="RQP24607.1"/>
    </source>
</evidence>
<dbReference type="OrthoDB" id="5345718at2"/>
<keyword evidence="1" id="KW-0805">Transcription regulation</keyword>
<dbReference type="InterPro" id="IPR047057">
    <property type="entry name" value="MerR_fam"/>
</dbReference>
<dbReference type="InterPro" id="IPR000551">
    <property type="entry name" value="MerR-type_HTH_dom"/>
</dbReference>
<proteinExistence type="predicted"/>
<reference evidence="5 6" key="1">
    <citation type="submission" date="2018-08" db="EMBL/GenBank/DDBJ databases">
        <authorList>
            <person name="Khan S.A."/>
            <person name="Jeon C.O."/>
            <person name="Chun B.H."/>
            <person name="Jeong S.E."/>
        </authorList>
    </citation>
    <scope>NUCLEOTIDE SEQUENCE [LARGE SCALE GENOMIC DNA]</scope>
    <source>
        <strain evidence="5 6">S-16</strain>
    </source>
</reference>
<dbReference type="PANTHER" id="PTHR30204">
    <property type="entry name" value="REDOX-CYCLING DRUG-SENSING TRANSCRIPTIONAL ACTIVATOR SOXR"/>
    <property type="match status" value="1"/>
</dbReference>
<dbReference type="SUPFAM" id="SSF46955">
    <property type="entry name" value="Putative DNA-binding domain"/>
    <property type="match status" value="1"/>
</dbReference>
<evidence type="ECO:0000256" key="3">
    <source>
        <dbReference type="ARBA" id="ARBA00023163"/>
    </source>
</evidence>
<organism evidence="5 6">
    <name type="scientific">Piscinibacter terrae</name>
    <dbReference type="NCBI Taxonomy" id="2496871"/>
    <lineage>
        <taxon>Bacteria</taxon>
        <taxon>Pseudomonadati</taxon>
        <taxon>Pseudomonadota</taxon>
        <taxon>Betaproteobacteria</taxon>
        <taxon>Burkholderiales</taxon>
        <taxon>Sphaerotilaceae</taxon>
        <taxon>Piscinibacter</taxon>
    </lineage>
</organism>
<dbReference type="PANTHER" id="PTHR30204:SF94">
    <property type="entry name" value="HEAVY METAL-DEPENDENT TRANSCRIPTIONAL REGULATOR HI_0293-RELATED"/>
    <property type="match status" value="1"/>
</dbReference>
<accession>A0A3N7HQU2</accession>
<dbReference type="Pfam" id="PF09278">
    <property type="entry name" value="MerR-DNA-bind"/>
    <property type="match status" value="1"/>
</dbReference>
<dbReference type="PROSITE" id="PS00552">
    <property type="entry name" value="HTH_MERR_1"/>
    <property type="match status" value="1"/>
</dbReference>
<dbReference type="PROSITE" id="PS50937">
    <property type="entry name" value="HTH_MERR_2"/>
    <property type="match status" value="1"/>
</dbReference>
<evidence type="ECO:0000256" key="2">
    <source>
        <dbReference type="ARBA" id="ARBA00023125"/>
    </source>
</evidence>
<evidence type="ECO:0000313" key="6">
    <source>
        <dbReference type="Proteomes" id="UP000267464"/>
    </source>
</evidence>
<dbReference type="Gene3D" id="1.10.1660.10">
    <property type="match status" value="1"/>
</dbReference>
<keyword evidence="2" id="KW-0238">DNA-binding</keyword>
<sequence length="149" mass="16047">MSIGVLARQTGCTVPTIRYYEEIGLLPAGPRTEAGRRVYEQSAVRRLTFIRRCRDFGFSIEQVRELVGLVDQPDRPCAEVRDAAARHLTQLREKLAELQALERGMVALVQSCDTACAGGKAVDCVVLEDLGAAGSTASMTAVRSSGCCG</sequence>
<dbReference type="Pfam" id="PF00376">
    <property type="entry name" value="MerR"/>
    <property type="match status" value="1"/>
</dbReference>
<dbReference type="GO" id="GO:0003677">
    <property type="term" value="F:DNA binding"/>
    <property type="evidence" value="ECO:0007669"/>
    <property type="project" value="UniProtKB-KW"/>
</dbReference>
<keyword evidence="6" id="KW-1185">Reference proteome</keyword>
<comment type="caution">
    <text evidence="5">The sequence shown here is derived from an EMBL/GenBank/DDBJ whole genome shotgun (WGS) entry which is preliminary data.</text>
</comment>
<feature type="domain" description="HTH merR-type" evidence="4">
    <location>
        <begin position="1"/>
        <end position="69"/>
    </location>
</feature>
<protein>
    <submittedName>
        <fullName evidence="5">MerR family transcriptional regulator</fullName>
    </submittedName>
</protein>
<dbReference type="PRINTS" id="PR00040">
    <property type="entry name" value="HTHMERR"/>
</dbReference>
<dbReference type="InterPro" id="IPR009061">
    <property type="entry name" value="DNA-bd_dom_put_sf"/>
</dbReference>
<evidence type="ECO:0000259" key="4">
    <source>
        <dbReference type="PROSITE" id="PS50937"/>
    </source>
</evidence>
<dbReference type="GO" id="GO:0003700">
    <property type="term" value="F:DNA-binding transcription factor activity"/>
    <property type="evidence" value="ECO:0007669"/>
    <property type="project" value="InterPro"/>
</dbReference>
<keyword evidence="3" id="KW-0804">Transcription</keyword>
<dbReference type="CDD" id="cd04785">
    <property type="entry name" value="HTH_CadR-PbrR-like"/>
    <property type="match status" value="1"/>
</dbReference>
<dbReference type="Proteomes" id="UP000267464">
    <property type="component" value="Unassembled WGS sequence"/>
</dbReference>
<evidence type="ECO:0000256" key="1">
    <source>
        <dbReference type="ARBA" id="ARBA00023015"/>
    </source>
</evidence>
<dbReference type="InterPro" id="IPR015358">
    <property type="entry name" value="Tscrpt_reg_MerR_DNA-bd"/>
</dbReference>
<name>A0A3N7HQU2_9BURK</name>
<dbReference type="EMBL" id="QUSW01000003">
    <property type="protein sequence ID" value="RQP24607.1"/>
    <property type="molecule type" value="Genomic_DNA"/>
</dbReference>